<comment type="caution">
    <text evidence="2">The sequence shown here is derived from an EMBL/GenBank/DDBJ whole genome shotgun (WGS) entry which is preliminary data.</text>
</comment>
<dbReference type="Pfam" id="PF01712">
    <property type="entry name" value="dNK"/>
    <property type="match status" value="1"/>
</dbReference>
<proteinExistence type="predicted"/>
<dbReference type="InterPro" id="IPR027417">
    <property type="entry name" value="P-loop_NTPase"/>
</dbReference>
<evidence type="ECO:0000313" key="2">
    <source>
        <dbReference type="EMBL" id="CAH0106639.1"/>
    </source>
</evidence>
<dbReference type="PANTHER" id="PTHR10513:SF24">
    <property type="entry name" value="THYMIDINE KINASE 2, MITOCHONDRIAL"/>
    <property type="match status" value="1"/>
</dbReference>
<dbReference type="PANTHER" id="PTHR10513">
    <property type="entry name" value="DEOXYNUCLEOSIDE KINASE"/>
    <property type="match status" value="1"/>
</dbReference>
<dbReference type="OrthoDB" id="567086at2759"/>
<keyword evidence="3" id="KW-1185">Reference proteome</keyword>
<reference evidence="2" key="1">
    <citation type="submission" date="2021-11" db="EMBL/GenBank/DDBJ databases">
        <authorList>
            <person name="Schell T."/>
        </authorList>
    </citation>
    <scope>NUCLEOTIDE SEQUENCE</scope>
    <source>
        <strain evidence="2">M5</strain>
    </source>
</reference>
<protein>
    <recommendedName>
        <fullName evidence="1">Deoxynucleoside kinase domain-containing protein</fullName>
    </recommendedName>
</protein>
<accession>A0A8J2RRG5</accession>
<dbReference type="Gene3D" id="3.40.50.300">
    <property type="entry name" value="P-loop containing nucleotide triphosphate hydrolases"/>
    <property type="match status" value="1"/>
</dbReference>
<dbReference type="EMBL" id="CAKKLH010000224">
    <property type="protein sequence ID" value="CAH0106639.1"/>
    <property type="molecule type" value="Genomic_DNA"/>
</dbReference>
<dbReference type="InterPro" id="IPR050566">
    <property type="entry name" value="Deoxyribonucleoside_kinase"/>
</dbReference>
<dbReference type="CDD" id="cd01673">
    <property type="entry name" value="dNK"/>
    <property type="match status" value="1"/>
</dbReference>
<name>A0A8J2RRG5_9CRUS</name>
<dbReference type="SUPFAM" id="SSF52540">
    <property type="entry name" value="P-loop containing nucleoside triphosphate hydrolases"/>
    <property type="match status" value="1"/>
</dbReference>
<dbReference type="AlphaFoldDB" id="A0A8J2RRG5"/>
<dbReference type="GO" id="GO:0005739">
    <property type="term" value="C:mitochondrion"/>
    <property type="evidence" value="ECO:0007669"/>
    <property type="project" value="TreeGrafter"/>
</dbReference>
<organism evidence="2 3">
    <name type="scientific">Daphnia galeata</name>
    <dbReference type="NCBI Taxonomy" id="27404"/>
    <lineage>
        <taxon>Eukaryota</taxon>
        <taxon>Metazoa</taxon>
        <taxon>Ecdysozoa</taxon>
        <taxon>Arthropoda</taxon>
        <taxon>Crustacea</taxon>
        <taxon>Branchiopoda</taxon>
        <taxon>Diplostraca</taxon>
        <taxon>Cladocera</taxon>
        <taxon>Anomopoda</taxon>
        <taxon>Daphniidae</taxon>
        <taxon>Daphnia</taxon>
    </lineage>
</organism>
<sequence>MTNRFFQRWSQLVYSLMRNARESSVRTDIRPSEHPRRTLPFFKNMDKRNKPFTVIIEGNIGSGKTTLLNYFSKYRDVEVLQEPVERWRNVEGHNLLSLLYNDPARWSLTFQTHVQLTMLDHHTKETSAKVKLMERSIFSGRYCFVENLHQSKLMEPAEYAVISEWFKWITKNIDVDVDLIVYLRSDPEVVHKRILQRARKEEKTVPLSYIVALHEIHEEWLHEKVSHPVPAPVLEIDANVDLVEMLKQISLVENQILNKKANKRALPSPVSSPSKLVSPA</sequence>
<evidence type="ECO:0000259" key="1">
    <source>
        <dbReference type="Pfam" id="PF01712"/>
    </source>
</evidence>
<dbReference type="InterPro" id="IPR031314">
    <property type="entry name" value="DNK_dom"/>
</dbReference>
<dbReference type="FunFam" id="3.40.50.300:FF:001571">
    <property type="entry name" value="Deoxynucleoside kinase"/>
    <property type="match status" value="1"/>
</dbReference>
<dbReference type="Proteomes" id="UP000789390">
    <property type="component" value="Unassembled WGS sequence"/>
</dbReference>
<dbReference type="GO" id="GO:0019136">
    <property type="term" value="F:deoxynucleoside kinase activity"/>
    <property type="evidence" value="ECO:0007669"/>
    <property type="project" value="TreeGrafter"/>
</dbReference>
<evidence type="ECO:0000313" key="3">
    <source>
        <dbReference type="Proteomes" id="UP000789390"/>
    </source>
</evidence>
<gene>
    <name evidence="2" type="ORF">DGAL_LOCUS9796</name>
</gene>
<feature type="domain" description="Deoxynucleoside kinase" evidence="1">
    <location>
        <begin position="55"/>
        <end position="255"/>
    </location>
</feature>